<keyword evidence="3" id="KW-0732">Signal</keyword>
<organism evidence="4 5">
    <name type="scientific">Candidatus Acutalibacter pullistercoris</name>
    <dbReference type="NCBI Taxonomy" id="2838418"/>
    <lineage>
        <taxon>Bacteria</taxon>
        <taxon>Bacillati</taxon>
        <taxon>Bacillota</taxon>
        <taxon>Clostridia</taxon>
        <taxon>Eubacteriales</taxon>
        <taxon>Acutalibacteraceae</taxon>
        <taxon>Acutalibacter</taxon>
    </lineage>
</organism>
<dbReference type="EMBL" id="DXDU01000096">
    <property type="protein sequence ID" value="HIY26679.1"/>
    <property type="molecule type" value="Genomic_DNA"/>
</dbReference>
<name>A0A9D2C0V6_9FIRM</name>
<accession>A0A9D2C0V6</accession>
<keyword evidence="2" id="KW-0812">Transmembrane</keyword>
<feature type="compositionally biased region" description="Acidic residues" evidence="1">
    <location>
        <begin position="35"/>
        <end position="67"/>
    </location>
</feature>
<gene>
    <name evidence="4" type="ORF">H9838_05825</name>
</gene>
<dbReference type="Proteomes" id="UP000823915">
    <property type="component" value="Unassembled WGS sequence"/>
</dbReference>
<reference evidence="4" key="1">
    <citation type="journal article" date="2021" name="PeerJ">
        <title>Extensive microbial diversity within the chicken gut microbiome revealed by metagenomics and culture.</title>
        <authorList>
            <person name="Gilroy R."/>
            <person name="Ravi A."/>
            <person name="Getino M."/>
            <person name="Pursley I."/>
            <person name="Horton D.L."/>
            <person name="Alikhan N.F."/>
            <person name="Baker D."/>
            <person name="Gharbi K."/>
            <person name="Hall N."/>
            <person name="Watson M."/>
            <person name="Adriaenssens E.M."/>
            <person name="Foster-Nyarko E."/>
            <person name="Jarju S."/>
            <person name="Secka A."/>
            <person name="Antonio M."/>
            <person name="Oren A."/>
            <person name="Chaudhuri R.R."/>
            <person name="La Ragione R."/>
            <person name="Hildebrand F."/>
            <person name="Pallen M.J."/>
        </authorList>
    </citation>
    <scope>NUCLEOTIDE SEQUENCE</scope>
    <source>
        <strain evidence="4">1282</strain>
    </source>
</reference>
<feature type="compositionally biased region" description="Acidic residues" evidence="1">
    <location>
        <begin position="134"/>
        <end position="148"/>
    </location>
</feature>
<keyword evidence="2" id="KW-0472">Membrane</keyword>
<feature type="compositionally biased region" description="Polar residues" evidence="1">
    <location>
        <begin position="68"/>
        <end position="77"/>
    </location>
</feature>
<evidence type="ECO:0000256" key="3">
    <source>
        <dbReference type="SAM" id="SignalP"/>
    </source>
</evidence>
<dbReference type="AlphaFoldDB" id="A0A9D2C0V6"/>
<evidence type="ECO:0000313" key="4">
    <source>
        <dbReference type="EMBL" id="HIY26679.1"/>
    </source>
</evidence>
<feature type="compositionally biased region" description="Pro residues" evidence="1">
    <location>
        <begin position="286"/>
        <end position="298"/>
    </location>
</feature>
<feature type="signal peptide" evidence="3">
    <location>
        <begin position="1"/>
        <end position="34"/>
    </location>
</feature>
<feature type="region of interest" description="Disordered" evidence="1">
    <location>
        <begin position="271"/>
        <end position="388"/>
    </location>
</feature>
<feature type="chain" id="PRO_5038691209" evidence="3">
    <location>
        <begin position="35"/>
        <end position="388"/>
    </location>
</feature>
<evidence type="ECO:0000256" key="1">
    <source>
        <dbReference type="SAM" id="MobiDB-lite"/>
    </source>
</evidence>
<sequence>MCHHVNRSLGQRALCALFALFLALAGLPALTAQADEETPTPYVEGEDELPSQEDPGIEEPVYPEEPDTSTGSETQDPSYDPTLPPETEEPSYDDPSSQEPTWDPSYEDPTPPPAYEEEPSYQEPSYEEPSYTQPEEDPWSSSSQDEEESSSHSSRLDAILSATPRPDVTPRPYSPKPSSTPKAGGMAVDRPKITPNPGGATQSPETQEPDYRTFAQLDQRANSMSITLFYGGFACVVLGAVGLLTLLILFLRGRARRDRRDQLMAEIELAESRTQELSPQNSRPQAPVPPAAQPPRVPGPDAVVPQQASLYTEEFTLPPQEDTPKPPVRQSAPVSRPAPQEELPPAQESAEAPLPQEPAAPVSRSKEYDTEEILREALGLLDQNNDDQ</sequence>
<reference evidence="4" key="2">
    <citation type="submission" date="2021-04" db="EMBL/GenBank/DDBJ databases">
        <authorList>
            <person name="Gilroy R."/>
        </authorList>
    </citation>
    <scope>NUCLEOTIDE SEQUENCE</scope>
    <source>
        <strain evidence="4">1282</strain>
    </source>
</reference>
<feature type="compositionally biased region" description="Low complexity" evidence="1">
    <location>
        <begin position="337"/>
        <end position="361"/>
    </location>
</feature>
<proteinExistence type="predicted"/>
<feature type="compositionally biased region" description="Basic and acidic residues" evidence="1">
    <location>
        <begin position="364"/>
        <end position="375"/>
    </location>
</feature>
<feature type="transmembrane region" description="Helical" evidence="2">
    <location>
        <begin position="228"/>
        <end position="251"/>
    </location>
</feature>
<feature type="region of interest" description="Disordered" evidence="1">
    <location>
        <begin position="35"/>
        <end position="208"/>
    </location>
</feature>
<evidence type="ECO:0000313" key="5">
    <source>
        <dbReference type="Proteomes" id="UP000823915"/>
    </source>
</evidence>
<evidence type="ECO:0000256" key="2">
    <source>
        <dbReference type="SAM" id="Phobius"/>
    </source>
</evidence>
<comment type="caution">
    <text evidence="4">The sequence shown here is derived from an EMBL/GenBank/DDBJ whole genome shotgun (WGS) entry which is preliminary data.</text>
</comment>
<keyword evidence="2" id="KW-1133">Transmembrane helix</keyword>
<feature type="compositionally biased region" description="Low complexity" evidence="1">
    <location>
        <begin position="121"/>
        <end position="133"/>
    </location>
</feature>
<protein>
    <submittedName>
        <fullName evidence="4">Uncharacterized protein</fullName>
    </submittedName>
</protein>